<feature type="compositionally biased region" description="Basic and acidic residues" evidence="1">
    <location>
        <begin position="18"/>
        <end position="31"/>
    </location>
</feature>
<sequence length="370" mass="38425">RPTTKGAAAGGALPRQNPRPERKDGKSQKGRETMVAGAAEAAIASVRVYWDVAEDWKADNTRRGLRTKLEVGGLCLVVVAVSGVCQRMRCSVFSVSGRDHVLEPVRCLVTSWGTRRRGLLAEGPGAVCFSLRYYRVGSVEGVRPGRGDVRRTESAFCGMPQVAASTGASRFPDAPRKRHRAWGVGGAPGRSRRPSVHSRNLLRVAGRSESVVPAGQSGRHSGDEVSACLLCLGPTGPARVTEGSRMPSSQSAGVPSAAFAAAAASHLLDRLCVDAVLCAPPPFSGRCRRFPAAAAVFQLAATASAPPSPPQAIFQIASALRPFAAAALGCSRRSAAALRRCAQPLGSAAAAARICAPAAAPPQPPLSRCA</sequence>
<dbReference type="Proteomes" id="UP000673691">
    <property type="component" value="Unassembled WGS sequence"/>
</dbReference>
<evidence type="ECO:0000256" key="1">
    <source>
        <dbReference type="SAM" id="MobiDB-lite"/>
    </source>
</evidence>
<dbReference type="EMBL" id="JAEFCI010010198">
    <property type="protein sequence ID" value="KAG5457368.1"/>
    <property type="molecule type" value="Genomic_DNA"/>
</dbReference>
<evidence type="ECO:0000313" key="2">
    <source>
        <dbReference type="EMBL" id="KAG5457368.1"/>
    </source>
</evidence>
<organism evidence="2 3">
    <name type="scientific">Olpidium bornovanus</name>
    <dbReference type="NCBI Taxonomy" id="278681"/>
    <lineage>
        <taxon>Eukaryota</taxon>
        <taxon>Fungi</taxon>
        <taxon>Fungi incertae sedis</taxon>
        <taxon>Olpidiomycota</taxon>
        <taxon>Olpidiomycotina</taxon>
        <taxon>Olpidiomycetes</taxon>
        <taxon>Olpidiales</taxon>
        <taxon>Olpidiaceae</taxon>
        <taxon>Olpidium</taxon>
    </lineage>
</organism>
<gene>
    <name evidence="2" type="ORF">BJ554DRAFT_2640</name>
</gene>
<keyword evidence="3" id="KW-1185">Reference proteome</keyword>
<protein>
    <submittedName>
        <fullName evidence="2">Uncharacterized protein</fullName>
    </submittedName>
</protein>
<accession>A0A8H7ZQQ8</accession>
<feature type="region of interest" description="Disordered" evidence="1">
    <location>
        <begin position="1"/>
        <end position="31"/>
    </location>
</feature>
<name>A0A8H7ZQQ8_9FUNG</name>
<feature type="non-terminal residue" evidence="2">
    <location>
        <position position="1"/>
    </location>
</feature>
<reference evidence="2 3" key="1">
    <citation type="journal article" name="Sci. Rep.">
        <title>Genome-scale phylogenetic analyses confirm Olpidium as the closest living zoosporic fungus to the non-flagellated, terrestrial fungi.</title>
        <authorList>
            <person name="Chang Y."/>
            <person name="Rochon D."/>
            <person name="Sekimoto S."/>
            <person name="Wang Y."/>
            <person name="Chovatia M."/>
            <person name="Sandor L."/>
            <person name="Salamov A."/>
            <person name="Grigoriev I.V."/>
            <person name="Stajich J.E."/>
            <person name="Spatafora J.W."/>
        </authorList>
    </citation>
    <scope>NUCLEOTIDE SEQUENCE [LARGE SCALE GENOMIC DNA]</scope>
    <source>
        <strain evidence="2">S191</strain>
    </source>
</reference>
<proteinExistence type="predicted"/>
<feature type="region of interest" description="Disordered" evidence="1">
    <location>
        <begin position="167"/>
        <end position="196"/>
    </location>
</feature>
<dbReference type="AlphaFoldDB" id="A0A8H7ZQQ8"/>
<evidence type="ECO:0000313" key="3">
    <source>
        <dbReference type="Proteomes" id="UP000673691"/>
    </source>
</evidence>
<comment type="caution">
    <text evidence="2">The sequence shown here is derived from an EMBL/GenBank/DDBJ whole genome shotgun (WGS) entry which is preliminary data.</text>
</comment>